<dbReference type="Proteomes" id="UP000028480">
    <property type="component" value="Unassembled WGS sequence"/>
</dbReference>
<organism evidence="1 2">
    <name type="scientific">Xenorhabdus bovienii str. Intermedium</name>
    <dbReference type="NCBI Taxonomy" id="1379677"/>
    <lineage>
        <taxon>Bacteria</taxon>
        <taxon>Pseudomonadati</taxon>
        <taxon>Pseudomonadota</taxon>
        <taxon>Gammaproteobacteria</taxon>
        <taxon>Enterobacterales</taxon>
        <taxon>Morganellaceae</taxon>
        <taxon>Xenorhabdus</taxon>
    </lineage>
</organism>
<proteinExistence type="predicted"/>
<reference evidence="1" key="1">
    <citation type="submission" date="2013-07" db="EMBL/GenBank/DDBJ databases">
        <title>Sub-species coevolution in mutualistic symbiosis.</title>
        <authorList>
            <person name="Murfin K."/>
            <person name="Klassen J."/>
            <person name="Lee M."/>
            <person name="Forst S."/>
            <person name="Stock P."/>
            <person name="Goodrich-Blair H."/>
        </authorList>
    </citation>
    <scope>NUCLEOTIDE SEQUENCE [LARGE SCALE GENOMIC DNA]</scope>
    <source>
        <strain evidence="1">Intermedium</strain>
    </source>
</reference>
<protein>
    <submittedName>
        <fullName evidence="1">Uncharacterized protein</fullName>
    </submittedName>
</protein>
<sequence>MDHKNEDFYQIRVDFLQNQKLRHHFFSQLLIDFFSDNNIS</sequence>
<gene>
    <name evidence="1" type="ORF">XBI1_410014</name>
</gene>
<dbReference type="EMBL" id="CBTB010000248">
    <property type="protein sequence ID" value="CDH34704.1"/>
    <property type="molecule type" value="Genomic_DNA"/>
</dbReference>
<evidence type="ECO:0000313" key="1">
    <source>
        <dbReference type="EMBL" id="CDH34704.1"/>
    </source>
</evidence>
<accession>A0A077QME2</accession>
<name>A0A077QME2_XENBV</name>
<comment type="caution">
    <text evidence="1">The sequence shown here is derived from an EMBL/GenBank/DDBJ whole genome shotgun (WGS) entry which is preliminary data.</text>
</comment>
<dbReference type="AlphaFoldDB" id="A0A077QME2"/>
<evidence type="ECO:0000313" key="2">
    <source>
        <dbReference type="Proteomes" id="UP000028480"/>
    </source>
</evidence>
<dbReference type="HOGENOM" id="CLU_3298732_0_0_6"/>